<dbReference type="InterPro" id="IPR039426">
    <property type="entry name" value="TonB-dep_rcpt-like"/>
</dbReference>
<evidence type="ECO:0000256" key="8">
    <source>
        <dbReference type="ARBA" id="ARBA00023004"/>
    </source>
</evidence>
<keyword evidence="16" id="KW-0675">Receptor</keyword>
<dbReference type="PROSITE" id="PS52016">
    <property type="entry name" value="TONB_DEPENDENT_REC_3"/>
    <property type="match status" value="1"/>
</dbReference>
<dbReference type="Gene3D" id="3.55.50.30">
    <property type="match status" value="1"/>
</dbReference>
<dbReference type="GO" id="GO:0044718">
    <property type="term" value="P:siderophore transmembrane transport"/>
    <property type="evidence" value="ECO:0007669"/>
    <property type="project" value="TreeGrafter"/>
</dbReference>
<dbReference type="EMBL" id="JACERJ010000001">
    <property type="protein sequence ID" value="MBA5202650.1"/>
    <property type="molecule type" value="Genomic_DNA"/>
</dbReference>
<dbReference type="NCBIfam" id="TIGR01785">
    <property type="entry name" value="TonB-hemin"/>
    <property type="match status" value="1"/>
</dbReference>
<dbReference type="Pfam" id="PF00593">
    <property type="entry name" value="TonB_dep_Rec_b-barrel"/>
    <property type="match status" value="1"/>
</dbReference>
<comment type="similarity">
    <text evidence="2 12 13">Belongs to the TonB-dependent receptor family.</text>
</comment>
<dbReference type="PANTHER" id="PTHR30069:SF41">
    <property type="entry name" value="HEME_HEMOPEXIN UTILIZATION PROTEIN C"/>
    <property type="match status" value="1"/>
</dbReference>
<dbReference type="InterPro" id="IPR012910">
    <property type="entry name" value="Plug_dom"/>
</dbReference>
<evidence type="ECO:0000256" key="7">
    <source>
        <dbReference type="ARBA" id="ARBA00022729"/>
    </source>
</evidence>
<proteinExistence type="inferred from homology"/>
<evidence type="ECO:0000256" key="9">
    <source>
        <dbReference type="ARBA" id="ARBA00023077"/>
    </source>
</evidence>
<organism evidence="16 17">
    <name type="scientific">Pectobacterium aroidearum</name>
    <dbReference type="NCBI Taxonomy" id="1201031"/>
    <lineage>
        <taxon>Bacteria</taxon>
        <taxon>Pseudomonadati</taxon>
        <taxon>Pseudomonadota</taxon>
        <taxon>Gammaproteobacteria</taxon>
        <taxon>Enterobacterales</taxon>
        <taxon>Pectobacteriaceae</taxon>
        <taxon>Pectobacterium</taxon>
    </lineage>
</organism>
<keyword evidence="5" id="KW-0410">Iron transport</keyword>
<dbReference type="Proteomes" id="UP000557749">
    <property type="component" value="Unassembled WGS sequence"/>
</dbReference>
<evidence type="ECO:0000313" key="17">
    <source>
        <dbReference type="Proteomes" id="UP000557749"/>
    </source>
</evidence>
<dbReference type="InterPro" id="IPR037066">
    <property type="entry name" value="Plug_dom_sf"/>
</dbReference>
<dbReference type="InterPro" id="IPR036942">
    <property type="entry name" value="Beta-barrel_TonB_sf"/>
</dbReference>
<gene>
    <name evidence="16" type="ORF">H2Y57_02895</name>
</gene>
<sequence length="899" mass="98851">MFKRTQQQNSRLLQLNPLSLAVGIALSLPASFHYAQAETPAANVQEAARHSVTFSISSQPLSSALLRFAEQAGLQVFFADVKLENMQATSLQGRFTPEQGLRRMIGTNPVDFQIGSNGVITLRPRSTNVDTAKIDDVMTVRAFTVANPGDWIYEQPRAISVISREQMDNRPARHAADMLEQSAGVYSSVSQQDPSLSVNIRGIQDYGRVNMNIDGMRQNFQKSGHGQRNGQMYIDSELLSGATIVKGATSGMGGAGAFGGIATFNTVSASDFLAPGKELGGKLHASTGDNGTHFIGSGVLALGNESGDILVGASERHLGDYWPGNKGKIGDIRTASGSDENTLRASESLKHGKVTDSGHTMRSRLAKIGWNLPANQRIQLSYLQTQTDSPNPSMLTNTTFPELGWKKSGFSNIMSRSSALDYHLNPDDLDWIDFSAKLYYVDTTDESDTYSTSSSINNSYWTRSRMRTYGIQAQNTSRFSLPAQHTLSANYGIDVFYDKANSESTRESMAGVTPDGNRSLASLFANLTYGYDDFLTLEGGLRYDRYRLRGTTGMEITEFPYTVDAPCTANRLTLCSTVKNTHLWKVDSETGKFSPTAAIAIKPGIGWLELFSNYGKSWRPPAITETLTTGSAHSSSTQYPNPYLEPERSTAWETGFNVTASELFTESDRLVGKVSYFDTKISNYINMEIGRIKPGVYTGAGSGNAAYVNNLVKTRFRGIEYQLNYDTGRFYADLTYTRMIGQNDFCSNPAWLGGVVIREGGRNNYYATPYDQVNNYVQCNYGTVFSSSSYMPSDRGSLTIGTRAFDRKLDAGAVIRYNRGYQDRSAVNQSGGTGNFYVADWPKYTLFDLYASYQVTNNLKVSGAIENVTNRAYIVSYGDSISYTLGRGRTIQGGIEYRF</sequence>
<dbReference type="RefSeq" id="WP_181844448.1">
    <property type="nucleotide sequence ID" value="NZ_JACERJ010000001.1"/>
</dbReference>
<keyword evidence="8" id="KW-0408">Iron</keyword>
<evidence type="ECO:0000256" key="6">
    <source>
        <dbReference type="ARBA" id="ARBA00022692"/>
    </source>
</evidence>
<feature type="domain" description="Secretin/TonB short N-terminal" evidence="15">
    <location>
        <begin position="74"/>
        <end position="125"/>
    </location>
</feature>
<evidence type="ECO:0000256" key="2">
    <source>
        <dbReference type="ARBA" id="ARBA00009810"/>
    </source>
</evidence>
<keyword evidence="9 13" id="KW-0798">TonB box</keyword>
<dbReference type="Pfam" id="PF07660">
    <property type="entry name" value="STN"/>
    <property type="match status" value="1"/>
</dbReference>
<dbReference type="GO" id="GO:0009279">
    <property type="term" value="C:cell outer membrane"/>
    <property type="evidence" value="ECO:0007669"/>
    <property type="project" value="UniProtKB-SubCell"/>
</dbReference>
<dbReference type="PANTHER" id="PTHR30069">
    <property type="entry name" value="TONB-DEPENDENT OUTER MEMBRANE RECEPTOR"/>
    <property type="match status" value="1"/>
</dbReference>
<accession>A0AAW3SRE8</accession>
<dbReference type="Pfam" id="PF07715">
    <property type="entry name" value="Plug"/>
    <property type="match status" value="1"/>
</dbReference>
<feature type="signal peptide" evidence="14">
    <location>
        <begin position="1"/>
        <end position="35"/>
    </location>
</feature>
<keyword evidence="10 12" id="KW-0472">Membrane</keyword>
<evidence type="ECO:0000313" key="16">
    <source>
        <dbReference type="EMBL" id="MBA5202650.1"/>
    </source>
</evidence>
<keyword evidence="6 12" id="KW-0812">Transmembrane</keyword>
<evidence type="ECO:0000256" key="13">
    <source>
        <dbReference type="RuleBase" id="RU003357"/>
    </source>
</evidence>
<dbReference type="InterPro" id="IPR010949">
    <property type="entry name" value="TonB_Hb/transfer/lactofer_rcpt"/>
</dbReference>
<dbReference type="SMART" id="SM00965">
    <property type="entry name" value="STN"/>
    <property type="match status" value="1"/>
</dbReference>
<dbReference type="Gene3D" id="2.170.130.10">
    <property type="entry name" value="TonB-dependent receptor, plug domain"/>
    <property type="match status" value="1"/>
</dbReference>
<reference evidence="16 17" key="1">
    <citation type="submission" date="2020-07" db="EMBL/GenBank/DDBJ databases">
        <title>Characterization of Pectobacterium aroidearum strains causing soft rot on Amorphophallus konjac.</title>
        <authorList>
            <person name="Xie H."/>
        </authorList>
    </citation>
    <scope>NUCLEOTIDE SEQUENCE [LARGE SCALE GENOMIC DNA]</scope>
    <source>
        <strain evidence="16 17">MY7</strain>
    </source>
</reference>
<evidence type="ECO:0000256" key="3">
    <source>
        <dbReference type="ARBA" id="ARBA00022448"/>
    </source>
</evidence>
<evidence type="ECO:0000256" key="11">
    <source>
        <dbReference type="ARBA" id="ARBA00023237"/>
    </source>
</evidence>
<comment type="subcellular location">
    <subcellularLocation>
        <location evidence="1 12">Cell outer membrane</location>
        <topology evidence="1 12">Multi-pass membrane protein</topology>
    </subcellularLocation>
</comment>
<evidence type="ECO:0000256" key="1">
    <source>
        <dbReference type="ARBA" id="ARBA00004571"/>
    </source>
</evidence>
<evidence type="ECO:0000256" key="10">
    <source>
        <dbReference type="ARBA" id="ARBA00023136"/>
    </source>
</evidence>
<evidence type="ECO:0000256" key="14">
    <source>
        <dbReference type="SAM" id="SignalP"/>
    </source>
</evidence>
<evidence type="ECO:0000259" key="15">
    <source>
        <dbReference type="SMART" id="SM00965"/>
    </source>
</evidence>
<keyword evidence="11 12" id="KW-0998">Cell outer membrane</keyword>
<feature type="chain" id="PRO_5043554120" evidence="14">
    <location>
        <begin position="36"/>
        <end position="899"/>
    </location>
</feature>
<evidence type="ECO:0000256" key="5">
    <source>
        <dbReference type="ARBA" id="ARBA00022496"/>
    </source>
</evidence>
<evidence type="ECO:0000256" key="4">
    <source>
        <dbReference type="ARBA" id="ARBA00022452"/>
    </source>
</evidence>
<dbReference type="GO" id="GO:0015344">
    <property type="term" value="F:siderophore uptake transmembrane transporter activity"/>
    <property type="evidence" value="ECO:0007669"/>
    <property type="project" value="TreeGrafter"/>
</dbReference>
<dbReference type="SUPFAM" id="SSF56935">
    <property type="entry name" value="Porins"/>
    <property type="match status" value="1"/>
</dbReference>
<dbReference type="Gene3D" id="2.40.170.20">
    <property type="entry name" value="TonB-dependent receptor, beta-barrel domain"/>
    <property type="match status" value="1"/>
</dbReference>
<dbReference type="AlphaFoldDB" id="A0AAW3SRE8"/>
<dbReference type="InterPro" id="IPR011276">
    <property type="entry name" value="TonB_haem/Hb_rcpt"/>
</dbReference>
<dbReference type="InterPro" id="IPR011662">
    <property type="entry name" value="Secretin/TonB_short_N"/>
</dbReference>
<name>A0AAW3SRE8_9GAMM</name>
<comment type="caution">
    <text evidence="16">The sequence shown here is derived from an EMBL/GenBank/DDBJ whole genome shotgun (WGS) entry which is preliminary data.</text>
</comment>
<keyword evidence="4 12" id="KW-1134">Transmembrane beta strand</keyword>
<keyword evidence="5" id="KW-0406">Ion transport</keyword>
<evidence type="ECO:0000256" key="12">
    <source>
        <dbReference type="PROSITE-ProRule" id="PRU01360"/>
    </source>
</evidence>
<dbReference type="GO" id="GO:0015232">
    <property type="term" value="F:heme transmembrane transporter activity"/>
    <property type="evidence" value="ECO:0007669"/>
    <property type="project" value="InterPro"/>
</dbReference>
<keyword evidence="3 12" id="KW-0813">Transport</keyword>
<dbReference type="NCBIfam" id="TIGR01786">
    <property type="entry name" value="TonB-hemlactrns"/>
    <property type="match status" value="1"/>
</dbReference>
<protein>
    <submittedName>
        <fullName evidence="16">TonB-dependent hemoglobin/transferrin/lactoferrin family receptor</fullName>
    </submittedName>
</protein>
<dbReference type="InterPro" id="IPR000531">
    <property type="entry name" value="Beta-barrel_TonB"/>
</dbReference>
<keyword evidence="7 14" id="KW-0732">Signal</keyword>